<evidence type="ECO:0000256" key="9">
    <source>
        <dbReference type="SAM" id="MobiDB-lite"/>
    </source>
</evidence>
<dbReference type="GO" id="GO:0016787">
    <property type="term" value="F:hydrolase activity"/>
    <property type="evidence" value="ECO:0007669"/>
    <property type="project" value="UniProtKB-KW"/>
</dbReference>
<evidence type="ECO:0000256" key="4">
    <source>
        <dbReference type="ARBA" id="ARBA00022840"/>
    </source>
</evidence>
<feature type="region of interest" description="Disordered" evidence="9">
    <location>
        <begin position="35"/>
        <end position="136"/>
    </location>
</feature>
<dbReference type="GO" id="GO:0005524">
    <property type="term" value="F:ATP binding"/>
    <property type="evidence" value="ECO:0007669"/>
    <property type="project" value="UniProtKB-UniRule"/>
</dbReference>
<protein>
    <recommendedName>
        <fullName evidence="8">ATP-dependent RNA helicase</fullName>
        <ecNumber evidence="8">3.6.4.13</ecNumber>
    </recommendedName>
</protein>
<sequence length="779" mass="85362">MSRTFRLQGRETRLTSLWIAALVCLMGLELSITSSSTPRLPKKRKRQPRTSSVVASEKARPTFKPAQAPSQAPVTPTAAARESIAPPPALERHAEAPKPPSDEAKRPPKRARYASAPGGAPRREVEKLDPSKAKPLPATFSLDAKSHQNAFSTGTFAELPLDKYLHAQIRKMELDRLTPVQQLAIPRILDGRDMLIRSPTGSGKTLAYALPAVQALVRMGAETVSRAAGTFVLVLLPTRELSLQTHEVMDKLCQPFPWIVCGMLMGGERRKAEKARLRKGVSIVVGTPGRVIDHMRSTQAWVFCGCPQLILDEADRLLDLGFQKDIEAILSMLNTRATPGTCRQTILLSATLTSKLRTLAGESLSEYETLQLTAKGVQPNTETGESETARRPEDATCISDNLEAPLHLQQSFVVLPSKQRLTGLVGFLRSRCHAASECKVLVFLCSCDSVDFLFSLLARTTWPDLHAAKVAAGHAAPSDGMRTLAEEGSAVTRSSTPALAGTGDEEADRCSADENMEAQGGLDSMSELIGTRVLRLHGKLSQKQRTAVFQRFRHLKSGVLFCTDVAARGLNLKDVHWIVQYDLPQDPKEYVHRVGRAARLGQRGRAVIFLNPSEEPFLKLLREFGMHLVELKFASLQAALSPTGSKRDIYVMELALQRQLEAAVLELPFLQAASRAAYQSYLRSYATQSKDIQKLLHIGQLHLGHLAKSFGLKEKPSQISREQQKQREHMPVRKARKRGLGQAWASAGRHGLSVGDRLAKSRGSTAVGVKTTISEFGAG</sequence>
<dbReference type="CDD" id="cd18787">
    <property type="entry name" value="SF2_C_DEAD"/>
    <property type="match status" value="1"/>
</dbReference>
<dbReference type="GO" id="GO:0003724">
    <property type="term" value="F:RNA helicase activity"/>
    <property type="evidence" value="ECO:0007669"/>
    <property type="project" value="UniProtKB-EC"/>
</dbReference>
<feature type="region of interest" description="Disordered" evidence="9">
    <location>
        <begin position="714"/>
        <end position="734"/>
    </location>
</feature>
<comment type="domain">
    <text evidence="8">The Q motif is unique to and characteristic of the DEAD box family of RNA helicases and controls ATP binding and hydrolysis.</text>
</comment>
<feature type="domain" description="DEAD-box RNA helicase Q" evidence="12">
    <location>
        <begin position="154"/>
        <end position="182"/>
    </location>
</feature>
<dbReference type="PROSITE" id="PS51192">
    <property type="entry name" value="HELICASE_ATP_BIND_1"/>
    <property type="match status" value="1"/>
</dbReference>
<comment type="catalytic activity">
    <reaction evidence="8">
        <text>ATP + H2O = ADP + phosphate + H(+)</text>
        <dbReference type="Rhea" id="RHEA:13065"/>
        <dbReference type="ChEBI" id="CHEBI:15377"/>
        <dbReference type="ChEBI" id="CHEBI:15378"/>
        <dbReference type="ChEBI" id="CHEBI:30616"/>
        <dbReference type="ChEBI" id="CHEBI:43474"/>
        <dbReference type="ChEBI" id="CHEBI:456216"/>
        <dbReference type="EC" id="3.6.4.13"/>
    </reaction>
</comment>
<dbReference type="InterPro" id="IPR011545">
    <property type="entry name" value="DEAD/DEAH_box_helicase_dom"/>
</dbReference>
<dbReference type="InterPro" id="IPR000629">
    <property type="entry name" value="RNA-helicase_DEAD-box_CS"/>
</dbReference>
<feature type="domain" description="Helicase C-terminal" evidence="11">
    <location>
        <begin position="420"/>
        <end position="644"/>
    </location>
</feature>
<dbReference type="SMART" id="SM01178">
    <property type="entry name" value="DUF4217"/>
    <property type="match status" value="1"/>
</dbReference>
<dbReference type="InterPro" id="IPR001650">
    <property type="entry name" value="Helicase_C-like"/>
</dbReference>
<dbReference type="PROSITE" id="PS51194">
    <property type="entry name" value="HELICASE_CTER"/>
    <property type="match status" value="1"/>
</dbReference>
<dbReference type="PROSITE" id="PS51195">
    <property type="entry name" value="Q_MOTIF"/>
    <property type="match status" value="1"/>
</dbReference>
<dbReference type="GO" id="GO:0003723">
    <property type="term" value="F:RNA binding"/>
    <property type="evidence" value="ECO:0007669"/>
    <property type="project" value="UniProtKB-UniRule"/>
</dbReference>
<reference evidence="13 14" key="1">
    <citation type="journal article" date="2024" name="Science">
        <title>Giant polyketide synthase enzymes in the biosynthesis of giant marine polyether toxins.</title>
        <authorList>
            <person name="Fallon T.R."/>
            <person name="Shende V.V."/>
            <person name="Wierzbicki I.H."/>
            <person name="Pendleton A.L."/>
            <person name="Watervoot N.F."/>
            <person name="Auber R.P."/>
            <person name="Gonzalez D.J."/>
            <person name="Wisecaver J.H."/>
            <person name="Moore B.S."/>
        </authorList>
    </citation>
    <scope>NUCLEOTIDE SEQUENCE [LARGE SCALE GENOMIC DNA]</scope>
    <source>
        <strain evidence="13 14">12B1</strain>
    </source>
</reference>
<dbReference type="Pfam" id="PF13959">
    <property type="entry name" value="CTE_SPB4"/>
    <property type="match status" value="1"/>
</dbReference>
<gene>
    <name evidence="13" type="ORF">AB1Y20_017383</name>
</gene>
<dbReference type="EC" id="3.6.4.13" evidence="8"/>
<organism evidence="13 14">
    <name type="scientific">Prymnesium parvum</name>
    <name type="common">Toxic golden alga</name>
    <dbReference type="NCBI Taxonomy" id="97485"/>
    <lineage>
        <taxon>Eukaryota</taxon>
        <taxon>Haptista</taxon>
        <taxon>Haptophyta</taxon>
        <taxon>Prymnesiophyceae</taxon>
        <taxon>Prymnesiales</taxon>
        <taxon>Prymnesiaceae</taxon>
        <taxon>Prymnesium</taxon>
    </lineage>
</organism>
<evidence type="ECO:0000313" key="13">
    <source>
        <dbReference type="EMBL" id="KAL1522393.1"/>
    </source>
</evidence>
<comment type="function">
    <text evidence="8">RNA helicase.</text>
</comment>
<dbReference type="InterPro" id="IPR014014">
    <property type="entry name" value="RNA_helicase_DEAD_Q_motif"/>
</dbReference>
<dbReference type="InterPro" id="IPR027417">
    <property type="entry name" value="P-loop_NTPase"/>
</dbReference>
<feature type="domain" description="Helicase ATP-binding" evidence="10">
    <location>
        <begin position="185"/>
        <end position="370"/>
    </location>
</feature>
<comment type="similarity">
    <text evidence="7">Belongs to the DEAD box helicase family.</text>
</comment>
<dbReference type="Gene3D" id="3.40.50.300">
    <property type="entry name" value="P-loop containing nucleotide triphosphate hydrolases"/>
    <property type="match status" value="2"/>
</dbReference>
<dbReference type="PANTHER" id="PTHR24031">
    <property type="entry name" value="RNA HELICASE"/>
    <property type="match status" value="1"/>
</dbReference>
<dbReference type="InterPro" id="IPR025313">
    <property type="entry name" value="SPB4-like_CTE"/>
</dbReference>
<evidence type="ECO:0000259" key="10">
    <source>
        <dbReference type="PROSITE" id="PS51192"/>
    </source>
</evidence>
<feature type="short sequence motif" description="Q motif" evidence="6">
    <location>
        <begin position="154"/>
        <end position="182"/>
    </location>
</feature>
<evidence type="ECO:0000256" key="3">
    <source>
        <dbReference type="ARBA" id="ARBA00022806"/>
    </source>
</evidence>
<keyword evidence="14" id="KW-1185">Reference proteome</keyword>
<evidence type="ECO:0000256" key="6">
    <source>
        <dbReference type="PROSITE-ProRule" id="PRU00552"/>
    </source>
</evidence>
<keyword evidence="4 7" id="KW-0067">ATP-binding</keyword>
<dbReference type="Proteomes" id="UP001515480">
    <property type="component" value="Unassembled WGS sequence"/>
</dbReference>
<dbReference type="Pfam" id="PF00270">
    <property type="entry name" value="DEAD"/>
    <property type="match status" value="1"/>
</dbReference>
<proteinExistence type="inferred from homology"/>
<dbReference type="AlphaFoldDB" id="A0AB34JL45"/>
<evidence type="ECO:0000256" key="8">
    <source>
        <dbReference type="RuleBase" id="RU365068"/>
    </source>
</evidence>
<dbReference type="Pfam" id="PF00271">
    <property type="entry name" value="Helicase_C"/>
    <property type="match status" value="1"/>
</dbReference>
<evidence type="ECO:0000256" key="2">
    <source>
        <dbReference type="ARBA" id="ARBA00022801"/>
    </source>
</evidence>
<keyword evidence="3 7" id="KW-0347">Helicase</keyword>
<dbReference type="SUPFAM" id="SSF52540">
    <property type="entry name" value="P-loop containing nucleoside triphosphate hydrolases"/>
    <property type="match status" value="1"/>
</dbReference>
<evidence type="ECO:0000256" key="1">
    <source>
        <dbReference type="ARBA" id="ARBA00022741"/>
    </source>
</evidence>
<evidence type="ECO:0000259" key="11">
    <source>
        <dbReference type="PROSITE" id="PS51194"/>
    </source>
</evidence>
<keyword evidence="1 7" id="KW-0547">Nucleotide-binding</keyword>
<dbReference type="PROSITE" id="PS00039">
    <property type="entry name" value="DEAD_ATP_HELICASE"/>
    <property type="match status" value="1"/>
</dbReference>
<dbReference type="EMBL" id="JBGBPQ010000006">
    <property type="protein sequence ID" value="KAL1522393.1"/>
    <property type="molecule type" value="Genomic_DNA"/>
</dbReference>
<dbReference type="SMART" id="SM00487">
    <property type="entry name" value="DEXDc"/>
    <property type="match status" value="1"/>
</dbReference>
<evidence type="ECO:0000313" key="14">
    <source>
        <dbReference type="Proteomes" id="UP001515480"/>
    </source>
</evidence>
<dbReference type="InterPro" id="IPR014001">
    <property type="entry name" value="Helicase_ATP-bd"/>
</dbReference>
<keyword evidence="2 7" id="KW-0378">Hydrolase</keyword>
<accession>A0AB34JL45</accession>
<dbReference type="SMART" id="SM00490">
    <property type="entry name" value="HELICc"/>
    <property type="match status" value="1"/>
</dbReference>
<comment type="caution">
    <text evidence="13">The sequence shown here is derived from an EMBL/GenBank/DDBJ whole genome shotgun (WGS) entry which is preliminary data.</text>
</comment>
<name>A0AB34JL45_PRYPA</name>
<evidence type="ECO:0000256" key="5">
    <source>
        <dbReference type="ARBA" id="ARBA00022884"/>
    </source>
</evidence>
<evidence type="ECO:0000259" key="12">
    <source>
        <dbReference type="PROSITE" id="PS51195"/>
    </source>
</evidence>
<feature type="compositionally biased region" description="Basic and acidic residues" evidence="9">
    <location>
        <begin position="714"/>
        <end position="731"/>
    </location>
</feature>
<feature type="compositionally biased region" description="Basic and acidic residues" evidence="9">
    <location>
        <begin position="121"/>
        <end position="132"/>
    </location>
</feature>
<feature type="compositionally biased region" description="Basic and acidic residues" evidence="9">
    <location>
        <begin position="90"/>
        <end position="106"/>
    </location>
</feature>
<evidence type="ECO:0000256" key="7">
    <source>
        <dbReference type="RuleBase" id="RU000492"/>
    </source>
</evidence>
<keyword evidence="5 8" id="KW-0694">RNA-binding</keyword>